<evidence type="ECO:0000313" key="3">
    <source>
        <dbReference type="EMBL" id="MFC5439859.1"/>
    </source>
</evidence>
<keyword evidence="4" id="KW-1185">Reference proteome</keyword>
<gene>
    <name evidence="3" type="ORF">ACFPK0_07535</name>
</gene>
<comment type="caution">
    <text evidence="3">The sequence shown here is derived from an EMBL/GenBank/DDBJ whole genome shotgun (WGS) entry which is preliminary data.</text>
</comment>
<dbReference type="RefSeq" id="WP_377339493.1">
    <property type="nucleotide sequence ID" value="NZ_JALBWS010000014.1"/>
</dbReference>
<dbReference type="InterPro" id="IPR009739">
    <property type="entry name" value="LprI-like_N"/>
</dbReference>
<feature type="signal peptide" evidence="1">
    <location>
        <begin position="1"/>
        <end position="22"/>
    </location>
</feature>
<feature type="domain" description="Lysozyme inhibitor LprI-like N-terminal" evidence="2">
    <location>
        <begin position="79"/>
        <end position="158"/>
    </location>
</feature>
<accession>A0ABW0JUN0</accession>
<evidence type="ECO:0000256" key="1">
    <source>
        <dbReference type="SAM" id="SignalP"/>
    </source>
</evidence>
<protein>
    <submittedName>
        <fullName evidence="3">Lysozyme inhibitor LprI family protein</fullName>
    </submittedName>
</protein>
<feature type="chain" id="PRO_5045417564" evidence="1">
    <location>
        <begin position="23"/>
        <end position="171"/>
    </location>
</feature>
<organism evidence="3 4">
    <name type="scientific">Rhodanobacter ginsenosidimutans</name>
    <dbReference type="NCBI Taxonomy" id="490571"/>
    <lineage>
        <taxon>Bacteria</taxon>
        <taxon>Pseudomonadati</taxon>
        <taxon>Pseudomonadota</taxon>
        <taxon>Gammaproteobacteria</taxon>
        <taxon>Lysobacterales</taxon>
        <taxon>Rhodanobacteraceae</taxon>
        <taxon>Rhodanobacter</taxon>
    </lineage>
</organism>
<dbReference type="EMBL" id="JBHSMM010000001">
    <property type="protein sequence ID" value="MFC5439859.1"/>
    <property type="molecule type" value="Genomic_DNA"/>
</dbReference>
<dbReference type="Pfam" id="PF07007">
    <property type="entry name" value="LprI"/>
    <property type="match status" value="1"/>
</dbReference>
<name>A0ABW0JUN0_9GAMM</name>
<dbReference type="PANTHER" id="PTHR39176:SF1">
    <property type="entry name" value="PERIPLASMIC PROTEIN"/>
    <property type="match status" value="1"/>
</dbReference>
<sequence>MKPHLGFTISFLASTIVTAAFAAPLPPPSRIEPKADVVNGIAIRADVERLSYISPRYLGIRPAYDACITETLGVVPKQQDCADAEYTYQDGRLNRDYKALLATLEHDDRQAAIEAQRAWLRFRDKDCAARAGRFGSDAGPTTQSTCLMESTAHRAQQLEDWTNTVKRHPAR</sequence>
<dbReference type="Proteomes" id="UP001596018">
    <property type="component" value="Unassembled WGS sequence"/>
</dbReference>
<evidence type="ECO:0000313" key="4">
    <source>
        <dbReference type="Proteomes" id="UP001596018"/>
    </source>
</evidence>
<proteinExistence type="predicted"/>
<dbReference type="PANTHER" id="PTHR39176">
    <property type="entry name" value="PERIPLASMIC PROTEIN-RELATED"/>
    <property type="match status" value="1"/>
</dbReference>
<evidence type="ECO:0000259" key="2">
    <source>
        <dbReference type="Pfam" id="PF07007"/>
    </source>
</evidence>
<keyword evidence="1" id="KW-0732">Signal</keyword>
<dbReference type="Gene3D" id="1.20.1270.180">
    <property type="match status" value="1"/>
</dbReference>
<reference evidence="4" key="1">
    <citation type="journal article" date="2019" name="Int. J. Syst. Evol. Microbiol.">
        <title>The Global Catalogue of Microorganisms (GCM) 10K type strain sequencing project: providing services to taxonomists for standard genome sequencing and annotation.</title>
        <authorList>
            <consortium name="The Broad Institute Genomics Platform"/>
            <consortium name="The Broad Institute Genome Sequencing Center for Infectious Disease"/>
            <person name="Wu L."/>
            <person name="Ma J."/>
        </authorList>
    </citation>
    <scope>NUCLEOTIDE SEQUENCE [LARGE SCALE GENOMIC DNA]</scope>
    <source>
        <strain evidence="4">KACC 12822</strain>
    </source>
</reference>